<evidence type="ECO:0000313" key="2">
    <source>
        <dbReference type="EMBL" id="GAO19977.1"/>
    </source>
</evidence>
<protein>
    <submittedName>
        <fullName evidence="2">Uncharacterized protein</fullName>
    </submittedName>
</protein>
<feature type="region of interest" description="Disordered" evidence="1">
    <location>
        <begin position="1"/>
        <end position="20"/>
    </location>
</feature>
<evidence type="ECO:0000256" key="1">
    <source>
        <dbReference type="SAM" id="MobiDB-lite"/>
    </source>
</evidence>
<comment type="caution">
    <text evidence="2">The sequence shown here is derived from an EMBL/GenBank/DDBJ whole genome shotgun (WGS) entry which is preliminary data.</text>
</comment>
<organism evidence="2 3">
    <name type="scientific">Ustilaginoidea virens</name>
    <name type="common">Rice false smut fungus</name>
    <name type="synonym">Villosiclava virens</name>
    <dbReference type="NCBI Taxonomy" id="1159556"/>
    <lineage>
        <taxon>Eukaryota</taxon>
        <taxon>Fungi</taxon>
        <taxon>Dikarya</taxon>
        <taxon>Ascomycota</taxon>
        <taxon>Pezizomycotina</taxon>
        <taxon>Sordariomycetes</taxon>
        <taxon>Hypocreomycetidae</taxon>
        <taxon>Hypocreales</taxon>
        <taxon>Clavicipitaceae</taxon>
        <taxon>Ustilaginoidea</taxon>
    </lineage>
</organism>
<gene>
    <name evidence="2" type="ORF">UVI_02008510</name>
</gene>
<name>A0A1B5L8E0_USTVR</name>
<feature type="compositionally biased region" description="Pro residues" evidence="1">
    <location>
        <begin position="96"/>
        <end position="112"/>
    </location>
</feature>
<reference evidence="3" key="1">
    <citation type="journal article" date="2016" name="Genome Announc.">
        <title>Genome sequence of Ustilaginoidea virens IPU010, a rice pathogenic fungus causing false smut.</title>
        <authorList>
            <person name="Kumagai T."/>
            <person name="Ishii T."/>
            <person name="Terai G."/>
            <person name="Umemura M."/>
            <person name="Machida M."/>
            <person name="Asai K."/>
        </authorList>
    </citation>
    <scope>NUCLEOTIDE SEQUENCE [LARGE SCALE GENOMIC DNA]</scope>
    <source>
        <strain evidence="3">IPU010</strain>
    </source>
</reference>
<feature type="region of interest" description="Disordered" evidence="1">
    <location>
        <begin position="75"/>
        <end position="138"/>
    </location>
</feature>
<accession>A0A1B5L8E0</accession>
<proteinExistence type="predicted"/>
<evidence type="ECO:0000313" key="3">
    <source>
        <dbReference type="Proteomes" id="UP000054053"/>
    </source>
</evidence>
<dbReference type="Proteomes" id="UP000054053">
    <property type="component" value="Unassembled WGS sequence"/>
</dbReference>
<sequence>MPSASYEPGSSNETRDSKGIPKRLIQKLILLQIASCHDPKATIPSISDTTATWWRRIGHAPEVREGGLASCLHGTNEAASSSQSRGPSATLAAAPPSSPPPPPPPLPCPCPSAPASLPSPASLRRSISPRSSRTRASRNASALPWRLLSATTCRTSCLSHGVAPADACIPPVRPLSSSPMSRVYPSTAPLRRALPTSSCCTCSFFSWRRRSAFPVSALSWSIAVTLASSCLRSDCSRSWYSSMHRSSSRLFLASSRSLESRRSSTSAPWHVSGSVISPGVRYSSSRRAARKPDASAVTISPARATAAVPSDTSRSSAATLACKTCAMGVSLPRGMPIAAPAWSPGSAATTRAPLASPACVRLESRLAPRRAMAAQTTGSVSSKAWSAAAD</sequence>
<feature type="compositionally biased region" description="Polar residues" evidence="1">
    <location>
        <begin position="77"/>
        <end position="86"/>
    </location>
</feature>
<feature type="compositionally biased region" description="Low complexity" evidence="1">
    <location>
        <begin position="113"/>
        <end position="131"/>
    </location>
</feature>
<dbReference type="AlphaFoldDB" id="A0A1B5L8E0"/>
<dbReference type="EMBL" id="BBTG02000003">
    <property type="protein sequence ID" value="GAO19977.1"/>
    <property type="molecule type" value="Genomic_DNA"/>
</dbReference>